<evidence type="ECO:0000313" key="2">
    <source>
        <dbReference type="Proteomes" id="UP000270094"/>
    </source>
</evidence>
<dbReference type="OrthoDB" id="185373at2759"/>
<proteinExistence type="predicted"/>
<dbReference type="AlphaFoldDB" id="A0A3P7KT10"/>
<name>A0A3P7KT10_STRVU</name>
<accession>A0A3P7KT10</accession>
<gene>
    <name evidence="1" type="ORF">SVUK_LOCUS5686</name>
</gene>
<keyword evidence="2" id="KW-1185">Reference proteome</keyword>
<protein>
    <submittedName>
        <fullName evidence="1">Uncharacterized protein</fullName>
    </submittedName>
</protein>
<sequence length="161" mass="18791">MKFQSGLYCSNGIVTLLRHCLSQKTETSQRNIQYGVFLPLLHKAQNFLPQSRVHCLYAAVLVAKRHEEEAAVYLEEHKAEIDPLDCVMAMRYMNALKAKMVDEEFIRQYAELCLKHTKLVENVEATRQMQTDWLRLCGKLIAHLSLDWHLDSIDLNSKYFF</sequence>
<dbReference type="Proteomes" id="UP000270094">
    <property type="component" value="Unassembled WGS sequence"/>
</dbReference>
<organism evidence="1 2">
    <name type="scientific">Strongylus vulgaris</name>
    <name type="common">Blood worm</name>
    <dbReference type="NCBI Taxonomy" id="40348"/>
    <lineage>
        <taxon>Eukaryota</taxon>
        <taxon>Metazoa</taxon>
        <taxon>Ecdysozoa</taxon>
        <taxon>Nematoda</taxon>
        <taxon>Chromadorea</taxon>
        <taxon>Rhabditida</taxon>
        <taxon>Rhabditina</taxon>
        <taxon>Rhabditomorpha</taxon>
        <taxon>Strongyloidea</taxon>
        <taxon>Strongylidae</taxon>
        <taxon>Strongylus</taxon>
    </lineage>
</organism>
<evidence type="ECO:0000313" key="1">
    <source>
        <dbReference type="EMBL" id="VDM70688.1"/>
    </source>
</evidence>
<reference evidence="1 2" key="1">
    <citation type="submission" date="2018-11" db="EMBL/GenBank/DDBJ databases">
        <authorList>
            <consortium name="Pathogen Informatics"/>
        </authorList>
    </citation>
    <scope>NUCLEOTIDE SEQUENCE [LARGE SCALE GENOMIC DNA]</scope>
</reference>
<dbReference type="EMBL" id="UYYB01017145">
    <property type="protein sequence ID" value="VDM70688.1"/>
    <property type="molecule type" value="Genomic_DNA"/>
</dbReference>